<dbReference type="Pfam" id="PF13419">
    <property type="entry name" value="HAD_2"/>
    <property type="match status" value="1"/>
</dbReference>
<comment type="similarity">
    <text evidence="3">Belongs to the HAD-like hydrolase superfamily. CbbY/CbbZ/Gph/YieH family.</text>
</comment>
<evidence type="ECO:0000313" key="5">
    <source>
        <dbReference type="EMBL" id="WOO41910.1"/>
    </source>
</evidence>
<protein>
    <recommendedName>
        <fullName evidence="4">phosphoglycolate phosphatase</fullName>
        <ecNumber evidence="4">3.1.3.18</ecNumber>
    </recommendedName>
</protein>
<organism evidence="5 6">
    <name type="scientific">Rubellicoccus peritrichatus</name>
    <dbReference type="NCBI Taxonomy" id="3080537"/>
    <lineage>
        <taxon>Bacteria</taxon>
        <taxon>Pseudomonadati</taxon>
        <taxon>Verrucomicrobiota</taxon>
        <taxon>Opitutia</taxon>
        <taxon>Puniceicoccales</taxon>
        <taxon>Cerasicoccaceae</taxon>
        <taxon>Rubellicoccus</taxon>
    </lineage>
</organism>
<dbReference type="GO" id="GO:0005829">
    <property type="term" value="C:cytosol"/>
    <property type="evidence" value="ECO:0007669"/>
    <property type="project" value="TreeGrafter"/>
</dbReference>
<dbReference type="SFLD" id="SFLDS00003">
    <property type="entry name" value="Haloacid_Dehalogenase"/>
    <property type="match status" value="1"/>
</dbReference>
<dbReference type="AlphaFoldDB" id="A0AAQ3QWI7"/>
<dbReference type="InterPro" id="IPR050155">
    <property type="entry name" value="HAD-like_hydrolase_sf"/>
</dbReference>
<dbReference type="PANTHER" id="PTHR43434">
    <property type="entry name" value="PHOSPHOGLYCOLATE PHOSPHATASE"/>
    <property type="match status" value="1"/>
</dbReference>
<keyword evidence="6" id="KW-1185">Reference proteome</keyword>
<dbReference type="GO" id="GO:0006281">
    <property type="term" value="P:DNA repair"/>
    <property type="evidence" value="ECO:0007669"/>
    <property type="project" value="TreeGrafter"/>
</dbReference>
<evidence type="ECO:0000313" key="6">
    <source>
        <dbReference type="Proteomes" id="UP001304300"/>
    </source>
</evidence>
<dbReference type="PANTHER" id="PTHR43434:SF1">
    <property type="entry name" value="PHOSPHOGLYCOLATE PHOSPHATASE"/>
    <property type="match status" value="1"/>
</dbReference>
<dbReference type="EMBL" id="CP136920">
    <property type="protein sequence ID" value="WOO41910.1"/>
    <property type="molecule type" value="Genomic_DNA"/>
</dbReference>
<name>A0AAQ3QWI7_9BACT</name>
<gene>
    <name evidence="5" type="ORF">RZN69_02335</name>
</gene>
<comment type="catalytic activity">
    <reaction evidence="1">
        <text>2-phosphoglycolate + H2O = glycolate + phosphate</text>
        <dbReference type="Rhea" id="RHEA:14369"/>
        <dbReference type="ChEBI" id="CHEBI:15377"/>
        <dbReference type="ChEBI" id="CHEBI:29805"/>
        <dbReference type="ChEBI" id="CHEBI:43474"/>
        <dbReference type="ChEBI" id="CHEBI:58033"/>
        <dbReference type="EC" id="3.1.3.18"/>
    </reaction>
</comment>
<dbReference type="InterPro" id="IPR023214">
    <property type="entry name" value="HAD_sf"/>
</dbReference>
<dbReference type="Proteomes" id="UP001304300">
    <property type="component" value="Chromosome"/>
</dbReference>
<dbReference type="Gene3D" id="1.10.150.240">
    <property type="entry name" value="Putative phosphatase, domain 2"/>
    <property type="match status" value="1"/>
</dbReference>
<dbReference type="InterPro" id="IPR041492">
    <property type="entry name" value="HAD_2"/>
</dbReference>
<reference evidence="5 6" key="1">
    <citation type="submission" date="2023-10" db="EMBL/GenBank/DDBJ databases">
        <title>Rubellicoccus peritrichatus gen. nov., sp. nov., isolated from an algae of coral reef tank.</title>
        <authorList>
            <person name="Luo J."/>
        </authorList>
    </citation>
    <scope>NUCLEOTIDE SEQUENCE [LARGE SCALE GENOMIC DNA]</scope>
    <source>
        <strain evidence="5 6">CR14</strain>
    </source>
</reference>
<evidence type="ECO:0000256" key="3">
    <source>
        <dbReference type="ARBA" id="ARBA00006171"/>
    </source>
</evidence>
<dbReference type="SUPFAM" id="SSF56784">
    <property type="entry name" value="HAD-like"/>
    <property type="match status" value="1"/>
</dbReference>
<dbReference type="RefSeq" id="WP_317834394.1">
    <property type="nucleotide sequence ID" value="NZ_CP136920.1"/>
</dbReference>
<evidence type="ECO:0000256" key="2">
    <source>
        <dbReference type="ARBA" id="ARBA00004818"/>
    </source>
</evidence>
<evidence type="ECO:0000256" key="1">
    <source>
        <dbReference type="ARBA" id="ARBA00000830"/>
    </source>
</evidence>
<comment type="pathway">
    <text evidence="2">Organic acid metabolism; glycolate biosynthesis; glycolate from 2-phosphoglycolate: step 1/1.</text>
</comment>
<dbReference type="SFLD" id="SFLDG01129">
    <property type="entry name" value="C1.5:_HAD__Beta-PGM__Phosphata"/>
    <property type="match status" value="1"/>
</dbReference>
<dbReference type="EC" id="3.1.3.18" evidence="4"/>
<dbReference type="InterPro" id="IPR036412">
    <property type="entry name" value="HAD-like_sf"/>
</dbReference>
<dbReference type="InterPro" id="IPR023198">
    <property type="entry name" value="PGP-like_dom2"/>
</dbReference>
<dbReference type="KEGG" id="puo:RZN69_02335"/>
<sequence>MRSEFSAFWSLALQISPQSLCFSTMLALGDYEHIIWDWNGTLLNDCELCVDVMNGILTRRSMPRLSIDDYRANFNFPVRDYYEWLGFHEDDTFEDVSHEFIDGMTLRKLEPPLHHGVAKLLRQLHDQLVDQVILSAHKQDTLEVIVQHYGISHYFDHIIGLDNIYAEGKTENGLAHFATLPHEPHEILLIGDTLHDAEVAKAMEVDCLLVAHGHQSEERLKQAGYPIIHSFDQIDIHGAQSITH</sequence>
<proteinExistence type="inferred from homology"/>
<accession>A0AAQ3QWI7</accession>
<dbReference type="Gene3D" id="3.40.50.1000">
    <property type="entry name" value="HAD superfamily/HAD-like"/>
    <property type="match status" value="1"/>
</dbReference>
<evidence type="ECO:0000256" key="4">
    <source>
        <dbReference type="ARBA" id="ARBA00013078"/>
    </source>
</evidence>
<dbReference type="GO" id="GO:0008967">
    <property type="term" value="F:phosphoglycolate phosphatase activity"/>
    <property type="evidence" value="ECO:0007669"/>
    <property type="project" value="UniProtKB-EC"/>
</dbReference>
<keyword evidence="5" id="KW-0378">Hydrolase</keyword>